<reference evidence="3" key="1">
    <citation type="submission" date="2016-10" db="EMBL/GenBank/DDBJ databases">
        <authorList>
            <person name="Varghese N."/>
            <person name="Submissions S."/>
        </authorList>
    </citation>
    <scope>NUCLEOTIDE SEQUENCE [LARGE SCALE GENOMIC DNA]</scope>
    <source>
        <strain evidence="3">CGMCC 4.3510</strain>
    </source>
</reference>
<dbReference type="Pfam" id="PF00583">
    <property type="entry name" value="Acetyltransf_1"/>
    <property type="match status" value="1"/>
</dbReference>
<dbReference type="InterPro" id="IPR016181">
    <property type="entry name" value="Acyl_CoA_acyltransferase"/>
</dbReference>
<sequence length="290" mass="30933">MAIVLSTPDVDGLNGAVDALREWQHDGAPSQLHPGDIGWNWRPGAEATADSTRLWSRDGRILALGLLDGHEVLRLTIAPDAQRDDELAHRLVEDLSDPERGVLSDGSKGKVCADAPAGSLVRELLAADSWTEDEPWTPLRRDLAEPVPAHGLRIEVAGPEQAELRTEIHRASFDGSRFSADHWRVMASCAAYADARCLIGYDAAGTPVAAATVWSAGPGRPGLLEPLGVHRDHRGHGHGRSISLAAAAALRDLGSSSAVVCTPSANVVGVTTYRSAGYTRRPEIRDLARP</sequence>
<keyword evidence="3" id="KW-1185">Reference proteome</keyword>
<dbReference type="Gene3D" id="3.40.630.30">
    <property type="match status" value="1"/>
</dbReference>
<dbReference type="AlphaFoldDB" id="A0A1I1XK35"/>
<dbReference type="STRING" id="380248.SAMN05216251_101426"/>
<dbReference type="InterPro" id="IPR000182">
    <property type="entry name" value="GNAT_dom"/>
</dbReference>
<dbReference type="PROSITE" id="PS51186">
    <property type="entry name" value="GNAT"/>
    <property type="match status" value="1"/>
</dbReference>
<dbReference type="GO" id="GO:0016747">
    <property type="term" value="F:acyltransferase activity, transferring groups other than amino-acyl groups"/>
    <property type="evidence" value="ECO:0007669"/>
    <property type="project" value="InterPro"/>
</dbReference>
<proteinExistence type="predicted"/>
<protein>
    <recommendedName>
        <fullName evidence="1">N-acetyltransferase domain-containing protein</fullName>
    </recommendedName>
</protein>
<evidence type="ECO:0000259" key="1">
    <source>
        <dbReference type="PROSITE" id="PS51186"/>
    </source>
</evidence>
<evidence type="ECO:0000313" key="3">
    <source>
        <dbReference type="Proteomes" id="UP000199323"/>
    </source>
</evidence>
<dbReference type="OrthoDB" id="4792644at2"/>
<name>A0A1I1XK35_9ACTN</name>
<accession>A0A1I1XK35</accession>
<dbReference type="Proteomes" id="UP000199323">
    <property type="component" value="Unassembled WGS sequence"/>
</dbReference>
<organism evidence="2 3">
    <name type="scientific">Actinacidiphila alni</name>
    <dbReference type="NCBI Taxonomy" id="380248"/>
    <lineage>
        <taxon>Bacteria</taxon>
        <taxon>Bacillati</taxon>
        <taxon>Actinomycetota</taxon>
        <taxon>Actinomycetes</taxon>
        <taxon>Kitasatosporales</taxon>
        <taxon>Streptomycetaceae</taxon>
        <taxon>Actinacidiphila</taxon>
    </lineage>
</organism>
<dbReference type="SUPFAM" id="SSF55729">
    <property type="entry name" value="Acyl-CoA N-acyltransferases (Nat)"/>
    <property type="match status" value="1"/>
</dbReference>
<dbReference type="EMBL" id="FONG01000001">
    <property type="protein sequence ID" value="SFE07784.1"/>
    <property type="molecule type" value="Genomic_DNA"/>
</dbReference>
<dbReference type="RefSeq" id="WP_093711547.1">
    <property type="nucleotide sequence ID" value="NZ_FONG01000001.1"/>
</dbReference>
<feature type="domain" description="N-acetyltransferase" evidence="1">
    <location>
        <begin position="152"/>
        <end position="290"/>
    </location>
</feature>
<gene>
    <name evidence="2" type="ORF">SAMN05216251_101426</name>
</gene>
<evidence type="ECO:0000313" key="2">
    <source>
        <dbReference type="EMBL" id="SFE07784.1"/>
    </source>
</evidence>